<dbReference type="InterPro" id="IPR010908">
    <property type="entry name" value="Longin_dom"/>
</dbReference>
<feature type="region of interest" description="Disordered" evidence="5">
    <location>
        <begin position="167"/>
        <end position="212"/>
    </location>
</feature>
<feature type="transmembrane region" description="Helical" evidence="6">
    <location>
        <begin position="280"/>
        <end position="297"/>
    </location>
</feature>
<keyword evidence="4" id="KW-0175">Coiled coil</keyword>
<dbReference type="InterPro" id="IPR042855">
    <property type="entry name" value="V_SNARE_CC"/>
</dbReference>
<evidence type="ECO:0000256" key="1">
    <source>
        <dbReference type="ARBA" id="ARBA00004308"/>
    </source>
</evidence>
<feature type="domain" description="V-SNARE coiled-coil homology" evidence="8">
    <location>
        <begin position="204"/>
        <end position="276"/>
    </location>
</feature>
<protein>
    <submittedName>
        <fullName evidence="9">TSA: Wollemia nobilis Ref_Wollemi_Transcript_701_1872 transcribed RNA sequence</fullName>
    </submittedName>
</protein>
<dbReference type="EMBL" id="GCHU01000693">
    <property type="protein sequence ID" value="JAG89555.1"/>
    <property type="molecule type" value="Transcribed_RNA"/>
</dbReference>
<dbReference type="Gene3D" id="3.30.450.50">
    <property type="entry name" value="Longin domain"/>
    <property type="match status" value="1"/>
</dbReference>
<dbReference type="Gene3D" id="1.20.5.110">
    <property type="match status" value="1"/>
</dbReference>
<organism evidence="9">
    <name type="scientific">Wollemia nobilis</name>
    <dbReference type="NCBI Taxonomy" id="56998"/>
    <lineage>
        <taxon>Eukaryota</taxon>
        <taxon>Viridiplantae</taxon>
        <taxon>Streptophyta</taxon>
        <taxon>Embryophyta</taxon>
        <taxon>Tracheophyta</taxon>
        <taxon>Spermatophyta</taxon>
        <taxon>Pinopsida</taxon>
        <taxon>Pinidae</taxon>
        <taxon>Conifers II</taxon>
        <taxon>Araucariales</taxon>
        <taxon>Araucariaceae</taxon>
        <taxon>Wollemia</taxon>
    </lineage>
</organism>
<dbReference type="AlphaFoldDB" id="A0A0C9QXX9"/>
<comment type="subcellular location">
    <subcellularLocation>
        <location evidence="1">Endomembrane system</location>
    </subcellularLocation>
</comment>
<accession>A0A0C9QXX9</accession>
<dbReference type="PROSITE" id="PS50892">
    <property type="entry name" value="V_SNARE"/>
    <property type="match status" value="1"/>
</dbReference>
<dbReference type="SUPFAM" id="SSF64356">
    <property type="entry name" value="SNARE-like"/>
    <property type="match status" value="1"/>
</dbReference>
<sequence>MEHLQNLVYYCSVSKGPVILAQYNPRGDAEVQEIAAECLERVPPFHSRFTHATNNRRYSFLIDSGVVFCAIVDEALPKGDGFAFLEHVRDEFNRLLKAKGLGNRKDETLLQDRGLNEDLGPVFRRLAAPLMGISRAEKIRKEEQEEEARALHEEEEVAFFDPSAAASALLSEKPPQSESNSRPKKDKKSLFPMSPRLGKGNKHEKKKVRDQRTEVKEIMMENCSKGLEKGHRLEVTVDGSSGGGGGGASPVSSMALQRSASMRNKGQQIAQRMWWRNVKVVLLLDVIVCAILFAVWLCICKGFECISE</sequence>
<evidence type="ECO:0000259" key="7">
    <source>
        <dbReference type="PROSITE" id="PS50859"/>
    </source>
</evidence>
<name>A0A0C9QXX9_9CONI</name>
<dbReference type="PROSITE" id="PS50859">
    <property type="entry name" value="LONGIN"/>
    <property type="match status" value="1"/>
</dbReference>
<proteinExistence type="inferred from homology"/>
<dbReference type="PANTHER" id="PTHR47461">
    <property type="entry name" value="PHYTOLONGIN PHYL1.2"/>
    <property type="match status" value="1"/>
</dbReference>
<dbReference type="GO" id="GO:0016020">
    <property type="term" value="C:membrane"/>
    <property type="evidence" value="ECO:0007669"/>
    <property type="project" value="InterPro"/>
</dbReference>
<dbReference type="CDD" id="cd14824">
    <property type="entry name" value="Longin"/>
    <property type="match status" value="1"/>
</dbReference>
<dbReference type="PANTHER" id="PTHR47461:SF1">
    <property type="entry name" value="PHYTOLONGIN PHYL1.2"/>
    <property type="match status" value="1"/>
</dbReference>
<evidence type="ECO:0000256" key="4">
    <source>
        <dbReference type="PROSITE-ProRule" id="PRU00290"/>
    </source>
</evidence>
<reference evidence="9" key="1">
    <citation type="submission" date="2015-02" db="EMBL/GenBank/DDBJ databases">
        <title>A transcriptome of Wollemia nobilis - a relic of Gondwana.</title>
        <authorList>
            <person name="Chia J.Y."/>
            <person name="Leong Y.S."/>
            <person name="Abdul Karim S."/>
            <person name="Wan Azmi N."/>
            <person name="Hercus R."/>
            <person name="Croft L."/>
        </authorList>
    </citation>
    <scope>NUCLEOTIDE SEQUENCE</scope>
    <source>
        <strain evidence="9">MaeBrown</strain>
        <tissue evidence="9">Leaf</tissue>
    </source>
</reference>
<evidence type="ECO:0000256" key="5">
    <source>
        <dbReference type="SAM" id="MobiDB-lite"/>
    </source>
</evidence>
<evidence type="ECO:0000256" key="2">
    <source>
        <dbReference type="ARBA" id="ARBA00008025"/>
    </source>
</evidence>
<feature type="domain" description="Longin" evidence="7">
    <location>
        <begin position="7"/>
        <end position="94"/>
    </location>
</feature>
<evidence type="ECO:0000313" key="9">
    <source>
        <dbReference type="EMBL" id="JAG89555.1"/>
    </source>
</evidence>
<dbReference type="InterPro" id="IPR044783">
    <property type="entry name" value="PHYL"/>
</dbReference>
<keyword evidence="6" id="KW-1133">Transmembrane helix</keyword>
<keyword evidence="3 6" id="KW-0472">Membrane</keyword>
<dbReference type="Pfam" id="PF13774">
    <property type="entry name" value="Longin"/>
    <property type="match status" value="1"/>
</dbReference>
<evidence type="ECO:0000256" key="6">
    <source>
        <dbReference type="SAM" id="Phobius"/>
    </source>
</evidence>
<evidence type="ECO:0000256" key="3">
    <source>
        <dbReference type="ARBA" id="ARBA00023136"/>
    </source>
</evidence>
<evidence type="ECO:0000259" key="8">
    <source>
        <dbReference type="PROSITE" id="PS50892"/>
    </source>
</evidence>
<keyword evidence="6" id="KW-0812">Transmembrane</keyword>
<feature type="compositionally biased region" description="Basic residues" evidence="5">
    <location>
        <begin position="199"/>
        <end position="209"/>
    </location>
</feature>
<dbReference type="SMART" id="SM01270">
    <property type="entry name" value="Longin"/>
    <property type="match status" value="1"/>
</dbReference>
<comment type="similarity">
    <text evidence="2">Belongs to the synaptobrevin family.</text>
</comment>
<dbReference type="InterPro" id="IPR011012">
    <property type="entry name" value="Longin-like_dom_sf"/>
</dbReference>
<dbReference type="GO" id="GO:0012505">
    <property type="term" value="C:endomembrane system"/>
    <property type="evidence" value="ECO:0007669"/>
    <property type="project" value="UniProtKB-SubCell"/>
</dbReference>